<keyword evidence="2 5" id="KW-0963">Cytoplasm</keyword>
<dbReference type="EC" id="3.1.1.85" evidence="5"/>
<feature type="active site" evidence="5">
    <location>
        <position position="203"/>
    </location>
</feature>
<dbReference type="Proteomes" id="UP000788419">
    <property type="component" value="Unassembled WGS sequence"/>
</dbReference>
<evidence type="ECO:0000256" key="1">
    <source>
        <dbReference type="ARBA" id="ARBA00022487"/>
    </source>
</evidence>
<evidence type="ECO:0000313" key="8">
    <source>
        <dbReference type="Proteomes" id="UP000788419"/>
    </source>
</evidence>
<dbReference type="RefSeq" id="WP_162410315.1">
    <property type="nucleotide sequence ID" value="NZ_PDWN01000008.1"/>
</dbReference>
<feature type="binding site" evidence="5">
    <location>
        <position position="18"/>
    </location>
    <ligand>
        <name>substrate</name>
    </ligand>
</feature>
<evidence type="ECO:0000256" key="2">
    <source>
        <dbReference type="ARBA" id="ARBA00022490"/>
    </source>
</evidence>
<keyword evidence="1 5" id="KW-0719">Serine esterase</keyword>
<protein>
    <recommendedName>
        <fullName evidence="5">Pimeloyl-[acyl-carrier protein] methyl ester esterase</fullName>
        <ecNumber evidence="5">3.1.1.85</ecNumber>
    </recommendedName>
    <alternativeName>
        <fullName evidence="5">Biotin synthesis protein BioH</fullName>
    </alternativeName>
    <alternativeName>
        <fullName evidence="5">Carboxylesterase BioH</fullName>
    </alternativeName>
</protein>
<dbReference type="PANTHER" id="PTHR43798:SF31">
    <property type="entry name" value="AB HYDROLASE SUPERFAMILY PROTEIN YCLE"/>
    <property type="match status" value="1"/>
</dbReference>
<feature type="active site" description="Nucleophile" evidence="5">
    <location>
        <position position="78"/>
    </location>
</feature>
<evidence type="ECO:0000256" key="4">
    <source>
        <dbReference type="ARBA" id="ARBA00022801"/>
    </source>
</evidence>
<keyword evidence="8" id="KW-1185">Reference proteome</keyword>
<dbReference type="Gene3D" id="3.40.50.1820">
    <property type="entry name" value="alpha/beta hydrolase"/>
    <property type="match status" value="1"/>
</dbReference>
<comment type="caution">
    <text evidence="7">The sequence shown here is derived from an EMBL/GenBank/DDBJ whole genome shotgun (WGS) entry which is preliminary data.</text>
</comment>
<evidence type="ECO:0000256" key="3">
    <source>
        <dbReference type="ARBA" id="ARBA00022756"/>
    </source>
</evidence>
<dbReference type="NCBIfam" id="TIGR01738">
    <property type="entry name" value="bioH"/>
    <property type="match status" value="1"/>
</dbReference>
<comment type="subcellular location">
    <subcellularLocation>
        <location evidence="5">Cytoplasm</location>
    </subcellularLocation>
</comment>
<gene>
    <name evidence="5 7" type="primary">bioH</name>
    <name evidence="7" type="ORF">CSC65_09290</name>
</gene>
<comment type="catalytic activity">
    <reaction evidence="5">
        <text>6-carboxyhexanoyl-[ACP] methyl ester + H2O = 6-carboxyhexanoyl-[ACP] + methanol + H(+)</text>
        <dbReference type="Rhea" id="RHEA:42700"/>
        <dbReference type="Rhea" id="RHEA-COMP:9955"/>
        <dbReference type="Rhea" id="RHEA-COMP:10186"/>
        <dbReference type="ChEBI" id="CHEBI:15377"/>
        <dbReference type="ChEBI" id="CHEBI:15378"/>
        <dbReference type="ChEBI" id="CHEBI:17790"/>
        <dbReference type="ChEBI" id="CHEBI:78846"/>
        <dbReference type="ChEBI" id="CHEBI:82735"/>
        <dbReference type="EC" id="3.1.1.85"/>
    </reaction>
</comment>
<evidence type="ECO:0000256" key="5">
    <source>
        <dbReference type="HAMAP-Rule" id="MF_01260"/>
    </source>
</evidence>
<dbReference type="HAMAP" id="MF_01260">
    <property type="entry name" value="Carboxylester"/>
    <property type="match status" value="1"/>
</dbReference>
<feature type="active site" evidence="5">
    <location>
        <position position="231"/>
    </location>
</feature>
<evidence type="ECO:0000259" key="6">
    <source>
        <dbReference type="Pfam" id="PF12697"/>
    </source>
</evidence>
<comment type="pathway">
    <text evidence="5">Cofactor biosynthesis; biotin biosynthesis.</text>
</comment>
<feature type="binding site" evidence="5">
    <location>
        <begin position="78"/>
        <end position="79"/>
    </location>
    <ligand>
        <name>substrate</name>
    </ligand>
</feature>
<reference evidence="7 8" key="1">
    <citation type="submission" date="2017-10" db="EMBL/GenBank/DDBJ databases">
        <title>Whole genome sequencing of members of genus Pseudoxanthomonas.</title>
        <authorList>
            <person name="Kumar S."/>
            <person name="Bansal K."/>
            <person name="Kaur A."/>
            <person name="Patil P."/>
            <person name="Sharma S."/>
            <person name="Patil P.B."/>
        </authorList>
    </citation>
    <scope>NUCLEOTIDE SEQUENCE [LARGE SCALE GENOMIC DNA]</scope>
    <source>
        <strain evidence="7 8">DSM 17801</strain>
    </source>
</reference>
<dbReference type="SUPFAM" id="SSF53474">
    <property type="entry name" value="alpha/beta-Hydrolases"/>
    <property type="match status" value="1"/>
</dbReference>
<evidence type="ECO:0000313" key="7">
    <source>
        <dbReference type="EMBL" id="KAF1694371.1"/>
    </source>
</evidence>
<name>A0ABQ6Z720_9GAMM</name>
<dbReference type="InterPro" id="IPR000073">
    <property type="entry name" value="AB_hydrolase_1"/>
</dbReference>
<comment type="function">
    <text evidence="5">The physiological role of BioH is to remove the methyl group introduced by BioC when the pimeloyl moiety is complete. It allows to synthesize pimeloyl-ACP via the fatty acid synthetic pathway through the hydrolysis of the ester bonds of pimeloyl-ACP esters.</text>
</comment>
<dbReference type="InterPro" id="IPR050266">
    <property type="entry name" value="AB_hydrolase_sf"/>
</dbReference>
<dbReference type="InterPro" id="IPR029058">
    <property type="entry name" value="AB_hydrolase_fold"/>
</dbReference>
<sequence length="254" mass="26999">MHIETLGSGPDLVLIHGWALHGGVFAPLAERLAPRFRLHLVDLPGHGLSRDSEQPLDLAGVASEIGARTPPAIWLGWSLGGLFALRAAASLPTVRGLVMVAATPRFVRAPDWPHAVEPVVFTRFGEELAHDYAGTLDRFIALDTLGSEHGRSELKTLRALLHARGEPDPVALRRGLHLLEDTDLRRALPGLRVPSLWLAGRRDRLVDPRGMAAAAALAPGARCVELAAAAHAPFLGHADAVAAEIGAFADNIGP</sequence>
<dbReference type="Pfam" id="PF12697">
    <property type="entry name" value="Abhydrolase_6"/>
    <property type="match status" value="1"/>
</dbReference>
<comment type="similarity">
    <text evidence="5">Belongs to the AB hydrolase superfamily. Carboxylesterase BioH family.</text>
</comment>
<dbReference type="EMBL" id="PDWN01000008">
    <property type="protein sequence ID" value="KAF1694371.1"/>
    <property type="molecule type" value="Genomic_DNA"/>
</dbReference>
<comment type="subunit">
    <text evidence="5">Monomer.</text>
</comment>
<accession>A0ABQ6Z720</accession>
<feature type="binding site" evidence="5">
    <location>
        <position position="231"/>
    </location>
    <ligand>
        <name>substrate</name>
    </ligand>
</feature>
<feature type="binding site" evidence="5">
    <location>
        <begin position="139"/>
        <end position="143"/>
    </location>
    <ligand>
        <name>substrate</name>
    </ligand>
</feature>
<keyword evidence="3 5" id="KW-0093">Biotin biosynthesis</keyword>
<organism evidence="7 8">
    <name type="scientific">Pseudoxanthomonas daejeonensis</name>
    <dbReference type="NCBI Taxonomy" id="266062"/>
    <lineage>
        <taxon>Bacteria</taxon>
        <taxon>Pseudomonadati</taxon>
        <taxon>Pseudomonadota</taxon>
        <taxon>Gammaproteobacteria</taxon>
        <taxon>Lysobacterales</taxon>
        <taxon>Lysobacteraceae</taxon>
        <taxon>Pseudoxanthomonas</taxon>
    </lineage>
</organism>
<feature type="domain" description="AB hydrolase-1" evidence="6">
    <location>
        <begin position="12"/>
        <end position="243"/>
    </location>
</feature>
<dbReference type="PANTHER" id="PTHR43798">
    <property type="entry name" value="MONOACYLGLYCEROL LIPASE"/>
    <property type="match status" value="1"/>
</dbReference>
<proteinExistence type="inferred from homology"/>
<keyword evidence="4 5" id="KW-0378">Hydrolase</keyword>
<dbReference type="InterPro" id="IPR010076">
    <property type="entry name" value="BioH"/>
</dbReference>